<evidence type="ECO:0000256" key="1">
    <source>
        <dbReference type="SAM" id="Phobius"/>
    </source>
</evidence>
<feature type="transmembrane region" description="Helical" evidence="1">
    <location>
        <begin position="6"/>
        <end position="25"/>
    </location>
</feature>
<keyword evidence="1" id="KW-1133">Transmembrane helix</keyword>
<feature type="transmembrane region" description="Helical" evidence="1">
    <location>
        <begin position="53"/>
        <end position="74"/>
    </location>
</feature>
<comment type="caution">
    <text evidence="2">The sequence shown here is derived from an EMBL/GenBank/DDBJ whole genome shotgun (WGS) entry which is preliminary data.</text>
</comment>
<sequence>MEFWELVIVIIGALLSLAGIIGCLLPFLPGPPLNYIAILLIHFTGIAEFSTQFLITFLLLNIAVIIFDYILPVYGAKNYGASRKGIWGSIIGLIVGGFVFPPFGIIIGALVGAVIGELIAGKSNSEALRTGFATFVASILMIAVKLILAASLTFYYVQALI</sequence>
<keyword evidence="1" id="KW-0812">Transmembrane</keyword>
<gene>
    <name evidence="2" type="ORF">ASZ90_003991</name>
</gene>
<organism evidence="2">
    <name type="scientific">hydrocarbon metagenome</name>
    <dbReference type="NCBI Taxonomy" id="938273"/>
    <lineage>
        <taxon>unclassified sequences</taxon>
        <taxon>metagenomes</taxon>
        <taxon>ecological metagenomes</taxon>
    </lineage>
</organism>
<dbReference type="PANTHER" id="PTHR39165:SF1">
    <property type="entry name" value="DUF456 DOMAIN-CONTAINING PROTEIN"/>
    <property type="match status" value="1"/>
</dbReference>
<proteinExistence type="predicted"/>
<evidence type="ECO:0000313" key="2">
    <source>
        <dbReference type="EMBL" id="KUG26174.1"/>
    </source>
</evidence>
<feature type="transmembrane region" description="Helical" evidence="1">
    <location>
        <begin position="135"/>
        <end position="157"/>
    </location>
</feature>
<dbReference type="Pfam" id="PF04306">
    <property type="entry name" value="DUF456"/>
    <property type="match status" value="1"/>
</dbReference>
<keyword evidence="1" id="KW-0472">Membrane</keyword>
<dbReference type="PANTHER" id="PTHR39165">
    <property type="entry name" value="IG HYPOTHETICAL 17883"/>
    <property type="match status" value="1"/>
</dbReference>
<accession>A0A0W8FZP9</accession>
<dbReference type="AlphaFoldDB" id="A0A0W8FZP9"/>
<protein>
    <submittedName>
        <fullName evidence="2">Putative membrane protein</fullName>
    </submittedName>
</protein>
<dbReference type="InterPro" id="IPR007403">
    <property type="entry name" value="DUF456"/>
</dbReference>
<name>A0A0W8FZP9_9ZZZZ</name>
<reference evidence="2" key="1">
    <citation type="journal article" date="2015" name="Proc. Natl. Acad. Sci. U.S.A.">
        <title>Networks of energetic and metabolic interactions define dynamics in microbial communities.</title>
        <authorList>
            <person name="Embree M."/>
            <person name="Liu J.K."/>
            <person name="Al-Bassam M.M."/>
            <person name="Zengler K."/>
        </authorList>
    </citation>
    <scope>NUCLEOTIDE SEQUENCE</scope>
</reference>
<feature type="transmembrane region" description="Helical" evidence="1">
    <location>
        <begin position="86"/>
        <end position="115"/>
    </location>
</feature>
<dbReference type="EMBL" id="LNQE01000520">
    <property type="protein sequence ID" value="KUG26174.1"/>
    <property type="molecule type" value="Genomic_DNA"/>
</dbReference>